<dbReference type="Proteomes" id="UP000267029">
    <property type="component" value="Unassembled WGS sequence"/>
</dbReference>
<dbReference type="AlphaFoldDB" id="A0A0R3UGM8"/>
<evidence type="ECO:0000313" key="3">
    <source>
        <dbReference type="WBParaSite" id="MCU_001951-RA"/>
    </source>
</evidence>
<reference evidence="3" key="2">
    <citation type="submission" date="2019-11" db="UniProtKB">
        <authorList>
            <consortium name="WormBaseParasite"/>
        </authorList>
    </citation>
    <scope>IDENTIFICATION</scope>
</reference>
<reference evidence="1 2" key="1">
    <citation type="submission" date="2018-10" db="EMBL/GenBank/DDBJ databases">
        <authorList>
            <consortium name="Pathogen Informatics"/>
        </authorList>
    </citation>
    <scope>NUCLEOTIDE SEQUENCE [LARGE SCALE GENOMIC DNA]</scope>
</reference>
<keyword evidence="2" id="KW-1185">Reference proteome</keyword>
<dbReference type="EMBL" id="UXSR01005258">
    <property type="protein sequence ID" value="VDD80397.1"/>
    <property type="molecule type" value="Genomic_DNA"/>
</dbReference>
<accession>A0A0R3UGM8</accession>
<name>A0A0R3UGM8_MESCO</name>
<protein>
    <submittedName>
        <fullName evidence="3">THAP-type domain-containing protein</fullName>
    </submittedName>
</protein>
<proteinExistence type="predicted"/>
<evidence type="ECO:0000313" key="1">
    <source>
        <dbReference type="EMBL" id="VDD80397.1"/>
    </source>
</evidence>
<evidence type="ECO:0000313" key="2">
    <source>
        <dbReference type="Proteomes" id="UP000267029"/>
    </source>
</evidence>
<organism evidence="3">
    <name type="scientific">Mesocestoides corti</name>
    <name type="common">Flatworm</name>
    <dbReference type="NCBI Taxonomy" id="53468"/>
    <lineage>
        <taxon>Eukaryota</taxon>
        <taxon>Metazoa</taxon>
        <taxon>Spiralia</taxon>
        <taxon>Lophotrochozoa</taxon>
        <taxon>Platyhelminthes</taxon>
        <taxon>Cestoda</taxon>
        <taxon>Eucestoda</taxon>
        <taxon>Cyclophyllidea</taxon>
        <taxon>Mesocestoididae</taxon>
        <taxon>Mesocestoides</taxon>
    </lineage>
</organism>
<dbReference type="WBParaSite" id="MCU_001951-RA">
    <property type="protein sequence ID" value="MCU_001951-RA"/>
    <property type="gene ID" value="MCU_001951"/>
</dbReference>
<sequence length="103" mass="11917">MDNTSNFPSLHPPFGSFSAVIEVDYGNMRSYHLMIVIFYGVGLNKAVTCCQKTFCHTDNNYRPLTTKLQFEDAYYELYDSRNSKRSEHGLQLPLLPDLWDVTE</sequence>
<gene>
    <name evidence="1" type="ORF">MCOS_LOCUS6400</name>
</gene>